<dbReference type="InterPro" id="IPR050312">
    <property type="entry name" value="IolE/XylAMocC-like"/>
</dbReference>
<name>A0A512RIS5_9BACT</name>
<evidence type="ECO:0000313" key="2">
    <source>
        <dbReference type="EMBL" id="GEP95580.1"/>
    </source>
</evidence>
<protein>
    <recommendedName>
        <fullName evidence="1">Xylose isomerase-like TIM barrel domain-containing protein</fullName>
    </recommendedName>
</protein>
<dbReference type="PANTHER" id="PTHR12110:SF41">
    <property type="entry name" value="INOSOSE DEHYDRATASE"/>
    <property type="match status" value="1"/>
</dbReference>
<dbReference type="AlphaFoldDB" id="A0A512RIS5"/>
<proteinExistence type="predicted"/>
<dbReference type="OrthoDB" id="2561798at2"/>
<evidence type="ECO:0000259" key="1">
    <source>
        <dbReference type="Pfam" id="PF01261"/>
    </source>
</evidence>
<dbReference type="PANTHER" id="PTHR12110">
    <property type="entry name" value="HYDROXYPYRUVATE ISOMERASE"/>
    <property type="match status" value="1"/>
</dbReference>
<dbReference type="Pfam" id="PF01261">
    <property type="entry name" value="AP_endonuc_2"/>
    <property type="match status" value="1"/>
</dbReference>
<dbReference type="Proteomes" id="UP000321436">
    <property type="component" value="Unassembled WGS sequence"/>
</dbReference>
<keyword evidence="3" id="KW-1185">Reference proteome</keyword>
<evidence type="ECO:0000313" key="3">
    <source>
        <dbReference type="Proteomes" id="UP000321436"/>
    </source>
</evidence>
<dbReference type="SUPFAM" id="SSF51658">
    <property type="entry name" value="Xylose isomerase-like"/>
    <property type="match status" value="1"/>
</dbReference>
<feature type="domain" description="Xylose isomerase-like TIM barrel" evidence="1">
    <location>
        <begin position="54"/>
        <end position="273"/>
    </location>
</feature>
<dbReference type="InterPro" id="IPR006311">
    <property type="entry name" value="TAT_signal"/>
</dbReference>
<sequence>MPYTRRNFIQTLAMAGAAFPLRGLAGKAAPAWEIHCFSKPFQWMDYDLLCETFAAAGLDGVDYTVRPGGHVLPEKVADDLPKAVAAVKKAGMKAVMMTTAILDAKEKYTEDILQTAAGEGIRYYRMGWYEYLKDRPLLESLHHRGQQLKELTLLNRKYNIRAAYQNHAGKLVGASVWDLYEMIKDVDPAFTGVQYDIRHATVEGANSWPLGLQLIRPFINTLVIKDTRWTQRNGRYVLENVPLGEGMVDFAAFFRQVKQLGIHVPVTLHLEYELLSKAEEALPVKQKQQIVLNKLKKDVDTLKGWLA</sequence>
<gene>
    <name evidence="2" type="ORF">CCY01nite_18400</name>
</gene>
<dbReference type="InterPro" id="IPR013022">
    <property type="entry name" value="Xyl_isomerase-like_TIM-brl"/>
</dbReference>
<dbReference type="EMBL" id="BKAU01000001">
    <property type="protein sequence ID" value="GEP95580.1"/>
    <property type="molecule type" value="Genomic_DNA"/>
</dbReference>
<reference evidence="2 3" key="1">
    <citation type="submission" date="2019-07" db="EMBL/GenBank/DDBJ databases">
        <title>Whole genome shotgun sequence of Chitinophaga cymbidii NBRC 109752.</title>
        <authorList>
            <person name="Hosoyama A."/>
            <person name="Uohara A."/>
            <person name="Ohji S."/>
            <person name="Ichikawa N."/>
        </authorList>
    </citation>
    <scope>NUCLEOTIDE SEQUENCE [LARGE SCALE GENOMIC DNA]</scope>
    <source>
        <strain evidence="2 3">NBRC 109752</strain>
    </source>
</reference>
<dbReference type="RefSeq" id="WP_146859949.1">
    <property type="nucleotide sequence ID" value="NZ_BKAU01000001.1"/>
</dbReference>
<comment type="caution">
    <text evidence="2">The sequence shown here is derived from an EMBL/GenBank/DDBJ whole genome shotgun (WGS) entry which is preliminary data.</text>
</comment>
<accession>A0A512RIS5</accession>
<dbReference type="InterPro" id="IPR036237">
    <property type="entry name" value="Xyl_isomerase-like_sf"/>
</dbReference>
<dbReference type="PROSITE" id="PS51318">
    <property type="entry name" value="TAT"/>
    <property type="match status" value="1"/>
</dbReference>
<dbReference type="Gene3D" id="3.20.20.150">
    <property type="entry name" value="Divalent-metal-dependent TIM barrel enzymes"/>
    <property type="match status" value="1"/>
</dbReference>
<organism evidence="2 3">
    <name type="scientific">Chitinophaga cymbidii</name>
    <dbReference type="NCBI Taxonomy" id="1096750"/>
    <lineage>
        <taxon>Bacteria</taxon>
        <taxon>Pseudomonadati</taxon>
        <taxon>Bacteroidota</taxon>
        <taxon>Chitinophagia</taxon>
        <taxon>Chitinophagales</taxon>
        <taxon>Chitinophagaceae</taxon>
        <taxon>Chitinophaga</taxon>
    </lineage>
</organism>